<keyword evidence="4" id="KW-0540">Nuclease</keyword>
<proteinExistence type="inferred from homology"/>
<evidence type="ECO:0000256" key="2">
    <source>
        <dbReference type="ARBA" id="ARBA00004123"/>
    </source>
</evidence>
<keyword evidence="5" id="KW-0479">Metal-binding</keyword>
<evidence type="ECO:0000256" key="3">
    <source>
        <dbReference type="ARBA" id="ARBA00006958"/>
    </source>
</evidence>
<comment type="cofactor">
    <cofactor evidence="1">
        <name>a divalent metal cation</name>
        <dbReference type="ChEBI" id="CHEBI:60240"/>
    </cofactor>
</comment>
<dbReference type="Proteomes" id="UP001458880">
    <property type="component" value="Unassembled WGS sequence"/>
</dbReference>
<evidence type="ECO:0000256" key="1">
    <source>
        <dbReference type="ARBA" id="ARBA00001968"/>
    </source>
</evidence>
<reference evidence="9 10" key="1">
    <citation type="journal article" date="2024" name="BMC Genomics">
        <title>De novo assembly and annotation of Popillia japonica's genome with initial clues to its potential as an invasive pest.</title>
        <authorList>
            <person name="Cucini C."/>
            <person name="Boschi S."/>
            <person name="Funari R."/>
            <person name="Cardaioli E."/>
            <person name="Iannotti N."/>
            <person name="Marturano G."/>
            <person name="Paoli F."/>
            <person name="Bruttini M."/>
            <person name="Carapelli A."/>
            <person name="Frati F."/>
            <person name="Nardi F."/>
        </authorList>
    </citation>
    <scope>NUCLEOTIDE SEQUENCE [LARGE SCALE GENOMIC DNA]</scope>
    <source>
        <strain evidence="9">DMR45628</strain>
    </source>
</reference>
<evidence type="ECO:0000256" key="6">
    <source>
        <dbReference type="ARBA" id="ARBA00022801"/>
    </source>
</evidence>
<name>A0AAW1JDB6_POPJA</name>
<evidence type="ECO:0000256" key="5">
    <source>
        <dbReference type="ARBA" id="ARBA00022723"/>
    </source>
</evidence>
<comment type="subcellular location">
    <subcellularLocation>
        <location evidence="2">Nucleus</location>
    </subcellularLocation>
</comment>
<protein>
    <submittedName>
        <fullName evidence="9">DDE superfamily endonuclease</fullName>
    </submittedName>
</protein>
<comment type="similarity">
    <text evidence="3">Belongs to the HARBI1 family.</text>
</comment>
<keyword evidence="6" id="KW-0378">Hydrolase</keyword>
<evidence type="ECO:0000256" key="4">
    <source>
        <dbReference type="ARBA" id="ARBA00022722"/>
    </source>
</evidence>
<organism evidence="9 10">
    <name type="scientific">Popillia japonica</name>
    <name type="common">Japanese beetle</name>
    <dbReference type="NCBI Taxonomy" id="7064"/>
    <lineage>
        <taxon>Eukaryota</taxon>
        <taxon>Metazoa</taxon>
        <taxon>Ecdysozoa</taxon>
        <taxon>Arthropoda</taxon>
        <taxon>Hexapoda</taxon>
        <taxon>Insecta</taxon>
        <taxon>Pterygota</taxon>
        <taxon>Neoptera</taxon>
        <taxon>Endopterygota</taxon>
        <taxon>Coleoptera</taxon>
        <taxon>Polyphaga</taxon>
        <taxon>Scarabaeiformia</taxon>
        <taxon>Scarabaeidae</taxon>
        <taxon>Rutelinae</taxon>
        <taxon>Popillia</taxon>
    </lineage>
</organism>
<sequence>MDNIVLGEDYEEPDEDDLNILNVLEFGTPRQVNQRMNYFGSMDGATFRKRFRLSKECCSLQEIIRLSNYNSFMGKHPSTASRIVVRVSEAIARLSGNYIKSPNEMQSIQRTQQKFFDIAAFPEVIGAVDCSDFKIISPGGMIQRSSETENARWPGSTHDSTIFNNSRVRQNFENNMFPGCLLSGDSGYANKTYLMTPFLNPQTPAQQLYNESHIRTRNSIERLVGVLKLVTSILHNIALDAADEAASPLPEKLEEHILNQIILNGDIPDINNDPGEDIAAASRAELINNYFAQRL</sequence>
<dbReference type="AlphaFoldDB" id="A0AAW1JDB6"/>
<dbReference type="EMBL" id="JASPKY010000425">
    <property type="protein sequence ID" value="KAK9700979.1"/>
    <property type="molecule type" value="Genomic_DNA"/>
</dbReference>
<comment type="caution">
    <text evidence="9">The sequence shown here is derived from an EMBL/GenBank/DDBJ whole genome shotgun (WGS) entry which is preliminary data.</text>
</comment>
<dbReference type="GO" id="GO:0046872">
    <property type="term" value="F:metal ion binding"/>
    <property type="evidence" value="ECO:0007669"/>
    <property type="project" value="UniProtKB-KW"/>
</dbReference>
<gene>
    <name evidence="9" type="ORF">QE152_g30894</name>
</gene>
<dbReference type="Pfam" id="PF13359">
    <property type="entry name" value="DDE_Tnp_4"/>
    <property type="match status" value="1"/>
</dbReference>
<keyword evidence="9" id="KW-0255">Endonuclease</keyword>
<evidence type="ECO:0000256" key="7">
    <source>
        <dbReference type="ARBA" id="ARBA00023242"/>
    </source>
</evidence>
<evidence type="ECO:0000259" key="8">
    <source>
        <dbReference type="Pfam" id="PF13359"/>
    </source>
</evidence>
<dbReference type="PANTHER" id="PTHR22930">
    <property type="match status" value="1"/>
</dbReference>
<feature type="domain" description="DDE Tnp4" evidence="8">
    <location>
        <begin position="151"/>
        <end position="235"/>
    </location>
</feature>
<dbReference type="GO" id="GO:0005634">
    <property type="term" value="C:nucleus"/>
    <property type="evidence" value="ECO:0007669"/>
    <property type="project" value="UniProtKB-SubCell"/>
</dbReference>
<evidence type="ECO:0000313" key="9">
    <source>
        <dbReference type="EMBL" id="KAK9700979.1"/>
    </source>
</evidence>
<dbReference type="InterPro" id="IPR027806">
    <property type="entry name" value="HARBI1_dom"/>
</dbReference>
<dbReference type="GO" id="GO:0004519">
    <property type="term" value="F:endonuclease activity"/>
    <property type="evidence" value="ECO:0007669"/>
    <property type="project" value="UniProtKB-KW"/>
</dbReference>
<dbReference type="GO" id="GO:0016787">
    <property type="term" value="F:hydrolase activity"/>
    <property type="evidence" value="ECO:0007669"/>
    <property type="project" value="UniProtKB-KW"/>
</dbReference>
<accession>A0AAW1JDB6</accession>
<keyword evidence="10" id="KW-1185">Reference proteome</keyword>
<dbReference type="PANTHER" id="PTHR22930:SF227">
    <property type="entry name" value="DDE TNP4 DOMAIN-CONTAINING PROTEIN"/>
    <property type="match status" value="1"/>
</dbReference>
<dbReference type="InterPro" id="IPR045249">
    <property type="entry name" value="HARBI1-like"/>
</dbReference>
<keyword evidence="7" id="KW-0539">Nucleus</keyword>
<evidence type="ECO:0000313" key="10">
    <source>
        <dbReference type="Proteomes" id="UP001458880"/>
    </source>
</evidence>